<evidence type="ECO:0000313" key="1">
    <source>
        <dbReference type="EMBL" id="CBE67802.1"/>
    </source>
</evidence>
<gene>
    <name evidence="1" type="ORF">DAMO_0733</name>
</gene>
<dbReference type="AlphaFoldDB" id="D5MLD6"/>
<dbReference type="KEGG" id="mox:DAMO_0733"/>
<reference evidence="1 2" key="1">
    <citation type="journal article" date="2010" name="Nature">
        <title>Nitrite-driven anaerobic methane oxidation by oxygenic bacteria.</title>
        <authorList>
            <person name="Ettwig K.F."/>
            <person name="Butler M.K."/>
            <person name="Le Paslier D."/>
            <person name="Pelletier E."/>
            <person name="Mangenot S."/>
            <person name="Kuypers M.M.M."/>
            <person name="Schreiber F."/>
            <person name="Dutilh B.E."/>
            <person name="Zedelius J."/>
            <person name="de Beer D."/>
            <person name="Gloerich J."/>
            <person name="Wessels H.J.C.T."/>
            <person name="van Allen T."/>
            <person name="Luesken F."/>
            <person name="Wu M."/>
            <person name="van de Pas-Schoonen K.T."/>
            <person name="Op den Camp H.J.M."/>
            <person name="Janssen-Megens E.M."/>
            <person name="Francoijs K-J."/>
            <person name="Stunnenberg H."/>
            <person name="Weissenbach J."/>
            <person name="Jetten M.S.M."/>
            <person name="Strous M."/>
        </authorList>
    </citation>
    <scope>NUCLEOTIDE SEQUENCE [LARGE SCALE GENOMIC DNA]</scope>
</reference>
<dbReference type="EMBL" id="FP565575">
    <property type="protein sequence ID" value="CBE67802.1"/>
    <property type="molecule type" value="Genomic_DNA"/>
</dbReference>
<sequence length="73" mass="8787">MSTPTIDIEKLSSEERLRLIEDLWESLRTRPDAVPLTRAQQDELDRRLDELDRGETETVPWEEVKRRLRDRPE</sequence>
<evidence type="ECO:0008006" key="3">
    <source>
        <dbReference type="Google" id="ProtNLM"/>
    </source>
</evidence>
<dbReference type="STRING" id="671143.DAMO_0733"/>
<name>D5MLD6_METO1</name>
<dbReference type="HOGENOM" id="CLU_185169_1_1_0"/>
<evidence type="ECO:0000313" key="2">
    <source>
        <dbReference type="Proteomes" id="UP000006898"/>
    </source>
</evidence>
<proteinExistence type="predicted"/>
<dbReference type="Pfam" id="PF09720">
    <property type="entry name" value="Unstab_antitox"/>
    <property type="match status" value="1"/>
</dbReference>
<dbReference type="Proteomes" id="UP000006898">
    <property type="component" value="Chromosome"/>
</dbReference>
<dbReference type="NCBIfam" id="TIGR02574">
    <property type="entry name" value="stabl_TIGR02574"/>
    <property type="match status" value="1"/>
</dbReference>
<organism evidence="1 2">
    <name type="scientific">Methylomirabilis oxygeniifera</name>
    <dbReference type="NCBI Taxonomy" id="671143"/>
    <lineage>
        <taxon>Bacteria</taxon>
        <taxon>Candidatus Methylomirabilota</taxon>
        <taxon>Candidatus Methylomirabilia</taxon>
        <taxon>Candidatus Methylomirabilales</taxon>
        <taxon>Candidatus Methylomirabilaceae</taxon>
        <taxon>Candidatus Methylomirabilis</taxon>
    </lineage>
</organism>
<dbReference type="PATRIC" id="fig|671143.5.peg.636"/>
<dbReference type="InterPro" id="IPR013406">
    <property type="entry name" value="CHP02574_addiction_mod"/>
</dbReference>
<protein>
    <recommendedName>
        <fullName evidence="3">Addiction module component, TIGR02574 family</fullName>
    </recommendedName>
</protein>
<accession>D5MLD6</accession>